<sequence>MPFLPPREVDTELRYVVPVASTEVCEYLIVVAMKGAPFLPKNQFPTPISPLLNWMEELVELRIGRRSPVRKVGIFERRHSWSRAKLRFETWTPSLEEADALVNELYAELEAGVRRWAS</sequence>
<gene>
    <name evidence="1" type="ORF">F9L07_15295</name>
</gene>
<dbReference type="AlphaFoldDB" id="A0A7J5E484"/>
<evidence type="ECO:0000313" key="2">
    <source>
        <dbReference type="Proteomes" id="UP000449906"/>
    </source>
</evidence>
<dbReference type="Proteomes" id="UP000449906">
    <property type="component" value="Unassembled WGS sequence"/>
</dbReference>
<evidence type="ECO:0000313" key="1">
    <source>
        <dbReference type="EMBL" id="KAB2813058.1"/>
    </source>
</evidence>
<protein>
    <submittedName>
        <fullName evidence="1">Uncharacterized protein</fullName>
    </submittedName>
</protein>
<dbReference type="EMBL" id="WBVM01000001">
    <property type="protein sequence ID" value="KAB2813058.1"/>
    <property type="molecule type" value="Genomic_DNA"/>
</dbReference>
<reference evidence="1 2" key="1">
    <citation type="submission" date="2019-09" db="EMBL/GenBank/DDBJ databases">
        <title>Pimelobacter sp. isolated from Paulinella.</title>
        <authorList>
            <person name="Jeong S.E."/>
        </authorList>
    </citation>
    <scope>NUCLEOTIDE SEQUENCE [LARGE SCALE GENOMIC DNA]</scope>
    <source>
        <strain evidence="1 2">Pch-N</strain>
    </source>
</reference>
<name>A0A7J5E484_NOCSI</name>
<organism evidence="1 2">
    <name type="scientific">Nocardioides simplex</name>
    <name type="common">Arthrobacter simplex</name>
    <dbReference type="NCBI Taxonomy" id="2045"/>
    <lineage>
        <taxon>Bacteria</taxon>
        <taxon>Bacillati</taxon>
        <taxon>Actinomycetota</taxon>
        <taxon>Actinomycetes</taxon>
        <taxon>Propionibacteriales</taxon>
        <taxon>Nocardioidaceae</taxon>
        <taxon>Pimelobacter</taxon>
    </lineage>
</organism>
<dbReference type="RefSeq" id="WP_151580368.1">
    <property type="nucleotide sequence ID" value="NZ_WBVM01000001.1"/>
</dbReference>
<accession>A0A7J5E484</accession>
<comment type="caution">
    <text evidence="1">The sequence shown here is derived from an EMBL/GenBank/DDBJ whole genome shotgun (WGS) entry which is preliminary data.</text>
</comment>
<proteinExistence type="predicted"/>